<keyword evidence="1" id="KW-0175">Coiled coil</keyword>
<organism evidence="3 4">
    <name type="scientific">Mycosarcoma maydis</name>
    <name type="common">Corn smut fungus</name>
    <name type="synonym">Ustilago maydis</name>
    <dbReference type="NCBI Taxonomy" id="5270"/>
    <lineage>
        <taxon>Eukaryota</taxon>
        <taxon>Fungi</taxon>
        <taxon>Dikarya</taxon>
        <taxon>Basidiomycota</taxon>
        <taxon>Ustilaginomycotina</taxon>
        <taxon>Ustilaginomycetes</taxon>
        <taxon>Ustilaginales</taxon>
        <taxon>Ustilaginaceae</taxon>
        <taxon>Mycosarcoma</taxon>
    </lineage>
</organism>
<feature type="compositionally biased region" description="Basic residues" evidence="2">
    <location>
        <begin position="154"/>
        <end position="166"/>
    </location>
</feature>
<dbReference type="EMBL" id="CM003142">
    <property type="protein sequence ID" value="KIS70349.1"/>
    <property type="molecule type" value="Genomic_DNA"/>
</dbReference>
<evidence type="ECO:0000313" key="3">
    <source>
        <dbReference type="EMBL" id="KIS70349.1"/>
    </source>
</evidence>
<feature type="region of interest" description="Disordered" evidence="2">
    <location>
        <begin position="766"/>
        <end position="788"/>
    </location>
</feature>
<feature type="compositionally biased region" description="Low complexity" evidence="2">
    <location>
        <begin position="476"/>
        <end position="489"/>
    </location>
</feature>
<feature type="compositionally biased region" description="Low complexity" evidence="2">
    <location>
        <begin position="84"/>
        <end position="94"/>
    </location>
</feature>
<dbReference type="RefSeq" id="XP_011387555.1">
    <property type="nucleotide sequence ID" value="XM_011389253.1"/>
</dbReference>
<feature type="compositionally biased region" description="Low complexity" evidence="2">
    <location>
        <begin position="597"/>
        <end position="613"/>
    </location>
</feature>
<dbReference type="KEGG" id="uma:UMAG_01519"/>
<feature type="compositionally biased region" description="Polar residues" evidence="2">
    <location>
        <begin position="615"/>
        <end position="634"/>
    </location>
</feature>
<feature type="region of interest" description="Disordered" evidence="2">
    <location>
        <begin position="410"/>
        <end position="443"/>
    </location>
</feature>
<protein>
    <submittedName>
        <fullName evidence="3">Uncharacterized protein</fullName>
    </submittedName>
</protein>
<evidence type="ECO:0000313" key="4">
    <source>
        <dbReference type="Proteomes" id="UP000000561"/>
    </source>
</evidence>
<feature type="region of interest" description="Disordered" evidence="2">
    <location>
        <begin position="84"/>
        <end position="111"/>
    </location>
</feature>
<feature type="region of interest" description="Disordered" evidence="2">
    <location>
        <begin position="150"/>
        <end position="169"/>
    </location>
</feature>
<dbReference type="Proteomes" id="UP000000561">
    <property type="component" value="Chromosome 3"/>
</dbReference>
<proteinExistence type="predicted"/>
<dbReference type="eggNOG" id="ENOG502QZEQ">
    <property type="taxonomic scope" value="Eukaryota"/>
</dbReference>
<dbReference type="PANTHER" id="PTHR43941:SF1">
    <property type="entry name" value="STRUCTURAL MAINTENANCE OF CHROMOSOMES PROTEIN 2"/>
    <property type="match status" value="1"/>
</dbReference>
<feature type="compositionally biased region" description="Basic and acidic residues" evidence="2">
    <location>
        <begin position="1174"/>
        <end position="1188"/>
    </location>
</feature>
<feature type="compositionally biased region" description="Basic residues" evidence="2">
    <location>
        <begin position="269"/>
        <end position="279"/>
    </location>
</feature>
<feature type="compositionally biased region" description="Low complexity" evidence="2">
    <location>
        <begin position="1370"/>
        <end position="1384"/>
    </location>
</feature>
<dbReference type="SMR" id="A0A0D1E2F0"/>
<gene>
    <name evidence="3" type="ORF">UMAG_01519</name>
</gene>
<name>A0A0D1E2F0_MYCMD</name>
<feature type="region of interest" description="Disordered" evidence="2">
    <location>
        <begin position="1217"/>
        <end position="1256"/>
    </location>
</feature>
<evidence type="ECO:0000256" key="2">
    <source>
        <dbReference type="SAM" id="MobiDB-lite"/>
    </source>
</evidence>
<dbReference type="GeneID" id="23562503"/>
<feature type="region of interest" description="Disordered" evidence="2">
    <location>
        <begin position="1360"/>
        <end position="1389"/>
    </location>
</feature>
<feature type="compositionally biased region" description="Low complexity" evidence="2">
    <location>
        <begin position="1217"/>
        <end position="1231"/>
    </location>
</feature>
<feature type="region of interest" description="Disordered" evidence="2">
    <location>
        <begin position="546"/>
        <end position="747"/>
    </location>
</feature>
<dbReference type="OrthoDB" id="2528184at2759"/>
<dbReference type="PANTHER" id="PTHR43941">
    <property type="entry name" value="STRUCTURAL MAINTENANCE OF CHROMOSOMES PROTEIN 2"/>
    <property type="match status" value="1"/>
</dbReference>
<feature type="compositionally biased region" description="Low complexity" evidence="2">
    <location>
        <begin position="766"/>
        <end position="785"/>
    </location>
</feature>
<feature type="compositionally biased region" description="Polar residues" evidence="2">
    <location>
        <begin position="1189"/>
        <end position="1198"/>
    </location>
</feature>
<feature type="coiled-coil region" evidence="1">
    <location>
        <begin position="915"/>
        <end position="1034"/>
    </location>
</feature>
<feature type="compositionally biased region" description="Low complexity" evidence="2">
    <location>
        <begin position="421"/>
        <end position="431"/>
    </location>
</feature>
<feature type="region of interest" description="Disordered" evidence="2">
    <location>
        <begin position="1"/>
        <end position="62"/>
    </location>
</feature>
<reference evidence="3 4" key="1">
    <citation type="journal article" date="2006" name="Nature">
        <title>Insights from the genome of the biotrophic fungal plant pathogen Ustilago maydis.</title>
        <authorList>
            <person name="Kamper J."/>
            <person name="Kahmann R."/>
            <person name="Bolker M."/>
            <person name="Ma L.J."/>
            <person name="Brefort T."/>
            <person name="Saville B.J."/>
            <person name="Banuett F."/>
            <person name="Kronstad J.W."/>
            <person name="Gold S.E."/>
            <person name="Muller O."/>
            <person name="Perlin M.H."/>
            <person name="Wosten H.A."/>
            <person name="de Vries R."/>
            <person name="Ruiz-Herrera J."/>
            <person name="Reynaga-Pena C.G."/>
            <person name="Snetselaar K."/>
            <person name="McCann M."/>
            <person name="Perez-Martin J."/>
            <person name="Feldbrugge M."/>
            <person name="Basse C.W."/>
            <person name="Steinberg G."/>
            <person name="Ibeas J.I."/>
            <person name="Holloman W."/>
            <person name="Guzman P."/>
            <person name="Farman M."/>
            <person name="Stajich J.E."/>
            <person name="Sentandreu R."/>
            <person name="Gonzalez-Prieto J.M."/>
            <person name="Kennell J.C."/>
            <person name="Molina L."/>
            <person name="Schirawski J."/>
            <person name="Mendoza-Mendoza A."/>
            <person name="Greilinger D."/>
            <person name="Munch K."/>
            <person name="Rossel N."/>
            <person name="Scherer M."/>
            <person name="Vranes M."/>
            <person name="Ladendorf O."/>
            <person name="Vincon V."/>
            <person name="Fuchs U."/>
            <person name="Sandrock B."/>
            <person name="Meng S."/>
            <person name="Ho E.C."/>
            <person name="Cahill M.J."/>
            <person name="Boyce K.J."/>
            <person name="Klose J."/>
            <person name="Klosterman S.J."/>
            <person name="Deelstra H.J."/>
            <person name="Ortiz-Castellanos L."/>
            <person name="Li W."/>
            <person name="Sanchez-Alonso P."/>
            <person name="Schreier P.H."/>
            <person name="Hauser-Hahn I."/>
            <person name="Vaupel M."/>
            <person name="Koopmann E."/>
            <person name="Friedrich G."/>
            <person name="Voss H."/>
            <person name="Schluter T."/>
            <person name="Margolis J."/>
            <person name="Platt D."/>
            <person name="Swimmer C."/>
            <person name="Gnirke A."/>
            <person name="Chen F."/>
            <person name="Vysotskaia V."/>
            <person name="Mannhaupt G."/>
            <person name="Guldener U."/>
            <person name="Munsterkotter M."/>
            <person name="Haase D."/>
            <person name="Oesterheld M."/>
            <person name="Mewes H.W."/>
            <person name="Mauceli E.W."/>
            <person name="DeCaprio D."/>
            <person name="Wade C.M."/>
            <person name="Butler J."/>
            <person name="Young S."/>
            <person name="Jaffe D.B."/>
            <person name="Calvo S."/>
            <person name="Nusbaum C."/>
            <person name="Galagan J."/>
            <person name="Birren B.W."/>
        </authorList>
    </citation>
    <scope>NUCLEOTIDE SEQUENCE [LARGE SCALE GENOMIC DNA]</scope>
    <source>
        <strain evidence="4">DSM 14603 / FGSC 9021 / UM521</strain>
    </source>
</reference>
<feature type="region of interest" description="Disordered" evidence="2">
    <location>
        <begin position="262"/>
        <end position="285"/>
    </location>
</feature>
<feature type="compositionally biased region" description="Polar residues" evidence="2">
    <location>
        <begin position="666"/>
        <end position="714"/>
    </location>
</feature>
<accession>A0A0D1E2F0</accession>
<dbReference type="InParanoid" id="A0A0D1E2F0"/>
<sequence>MAAETSRNRGDQILSAKKKLKSYRAKQALMAQKRSSASLSHSHTHSHSHSHSQSGSGVRVSNTPPAAAVVEALSNEIVSQASTSATSVANATSSHPRPPSTSAHRRAHSRAGSISITPNALFSHANTIASTPALASASALACSAPIVAPSAGHTRTHSRSHSRSYSRSRPVSIAMLGAKKQEPVVVAIEHPAESETALDVNSQRRSHQFLDSSTLFGGPISSAGLRPTSVSSSKRLSNVSPVSPALFDRPLSQSIAGVVLPSPSTPAARHSRRLSRHVRTSSVATKRESMEIMGGLGAGAGLGLDMPIPTSPLPSAGLARRRSSRMSNLPSASVLFTFSDSTPSNANSTTTSNANANANVNANANAHLTRNSTRLSGHQWDWKKAIADAVNQVEESSQYRLTALDKLEGRTSTAHRAPTDAPSSATVAASRASRRLSGHARTGSIQIPNLDEIHQNELDELRASWNSQAFDGSNTSASASIPLSAPAVSTTNRRESWGRNLVPPSPSSLLSAGFSSPALPNAYLASPGRPESIIAESPLPEGLGTLMEEEEEEDVTSPIRERSSLEMPLVGRTNTDDELRKQRREAQDETAKRNRRASLAPKPLKLKSRPPSLFLTPSQRSGLTSSPSMPNFPTSPLVAPSMADETTPRAFMAIFPEAADDDESQVLEQTNDSDVSMTLPSRSTTCPGLSSLANVSEQMEQTNGQESRFTTQAASDEHAQTPKEPNTSVDTDPPAEEAATHEQRQLEQLQQQILRAHRSSVIAPFSATSSSIDSPSLSSASTASSRQGMRTLRLGSQANLSSIIESATASSAASANIALGAASAAATPSSQRRRSLIIGPLSTVPVSNSSSRDSDFVASFSNSAASSRSARRSSIIYKPSTASMSDNQSPHSATDSIVSLGGVPLAVHDELKVKANRDAALLESTKQQVELLERELANEAERSAREKAELEQWNMDKEEQLFDRAQRAETAARQAQDALATMRSDFDHAKEQLEDLQAEREVLQDDIEGWRSRCQDLEKTLRAEKAKSDEHRKLRAAARLRIKQLTDAIEQGSANVPADELCVLAALEMPQLDLASVLKSPSLGAVSPNPNLTPRLSPSIASEEAPPQITKLLADMRQQIFNLAGSLEHERKQHLQAKHEVARLRLEAQHHQQPAMSEQLSEKETSFSAAAAAEDQRFPLQDDSRDMSTSESFSSVRPSSGVLGKNKRHMFAYDSSMGSFGQSQSSASLSMTNMTDDTAPTDNESDMSDSFSTKLPTSESDLIGLGMGSLQTLDEIEEVSEVSESVAGSNGTLSAALATSPAWIDVEAAEDGALRPSLDVSEASFDATYQDADHAPPTPDLYRSMEPAYMNATKRFVKSNVADSTEHSTHASSSSSSGESHAAPSTPPQHAIARLDDAGVEANFATRTCTRTPSPRPEFHREWSFEWGKSRSLKMPSAQHTVEDFFGILCEDRLPPLSTSEEPLDLPPISLSSNGTLLPTARLSKDGKPVTIGVAMTRSASIFGGKRPPVARSAYLRESFDSTSNSNIAHHENAQSIGISGYGHEAHSSSASGLVASIGSRALSRMSLQHLTGAFSGLSGYLTNQSGAAVTAAKMCNAGGMEEGNSGVNWATAQRHTLDENNHVFDAQDLRFDIESGAGRIGKYDRGSAGKQLSWTTESATATRQQGHVQPLSTRRYLRKSAVVAPKPTPVWQLDFSTSTGAGAGPVFTL</sequence>
<feature type="compositionally biased region" description="Basic and acidic residues" evidence="2">
    <location>
        <begin position="574"/>
        <end position="592"/>
    </location>
</feature>
<dbReference type="OMA" id="EFHREWS"/>
<feature type="compositionally biased region" description="Basic and acidic residues" evidence="2">
    <location>
        <begin position="1"/>
        <end position="10"/>
    </location>
</feature>
<dbReference type="VEuPathDB" id="FungiDB:UMAG_01519"/>
<feature type="region of interest" description="Disordered" evidence="2">
    <location>
        <begin position="1148"/>
        <end position="1201"/>
    </location>
</feature>
<feature type="compositionally biased region" description="Polar residues" evidence="2">
    <location>
        <begin position="1232"/>
        <end position="1256"/>
    </location>
</feature>
<evidence type="ECO:0000256" key="1">
    <source>
        <dbReference type="SAM" id="Coils"/>
    </source>
</evidence>
<keyword evidence="4" id="KW-1185">Reference proteome</keyword>
<feature type="region of interest" description="Disordered" evidence="2">
    <location>
        <begin position="473"/>
        <end position="509"/>
    </location>
</feature>